<name>A0ACC1LAJ9_9FUNG</name>
<dbReference type="EMBL" id="JANBUP010001685">
    <property type="protein sequence ID" value="KAJ2804157.1"/>
    <property type="molecule type" value="Genomic_DNA"/>
</dbReference>
<evidence type="ECO:0000313" key="2">
    <source>
        <dbReference type="Proteomes" id="UP001140096"/>
    </source>
</evidence>
<comment type="caution">
    <text evidence="1">The sequence shown here is derived from an EMBL/GenBank/DDBJ whole genome shotgun (WGS) entry which is preliminary data.</text>
</comment>
<protein>
    <submittedName>
        <fullName evidence="1">Uncharacterized protein</fullName>
    </submittedName>
</protein>
<feature type="non-terminal residue" evidence="1">
    <location>
        <position position="291"/>
    </location>
</feature>
<reference evidence="1" key="1">
    <citation type="submission" date="2022-07" db="EMBL/GenBank/DDBJ databases">
        <title>Phylogenomic reconstructions and comparative analyses of Kickxellomycotina fungi.</title>
        <authorList>
            <person name="Reynolds N.K."/>
            <person name="Stajich J.E."/>
            <person name="Barry K."/>
            <person name="Grigoriev I.V."/>
            <person name="Crous P."/>
            <person name="Smith M.E."/>
        </authorList>
    </citation>
    <scope>NUCLEOTIDE SEQUENCE</scope>
    <source>
        <strain evidence="1">CBS 102833</strain>
    </source>
</reference>
<sequence length="291" mass="32000">MAAINAIHSLQVLERNTSTNTLVPFSQDFRVHGFDIYWDNLDPTELTFMFVNHQRKGSAISIFRHRVGAGYIEHVKTVKSALLFAPNDVVATSRNTFYATNDLRHKSGILYKIEVLLGMPWGHIVYYGPEGIASKAYTGIAYPNGIAKSPGGGLIYVAASSEPSVYAFKPTFGGALQFAGKTAFRGFVPDNISVDVATGELLVSGFLNTFEMFRYNREVLSGTDARPAGAIRRLLPSADMRRGFSEESVLVHSGDLLPSATIAVVQRRNNVHRMVLGSVMANHIAICEYRH</sequence>
<keyword evidence="2" id="KW-1185">Reference proteome</keyword>
<gene>
    <name evidence="1" type="ORF">H4S07_004294</name>
</gene>
<proteinExistence type="predicted"/>
<evidence type="ECO:0000313" key="1">
    <source>
        <dbReference type="EMBL" id="KAJ2804157.1"/>
    </source>
</evidence>
<organism evidence="1 2">
    <name type="scientific">Coemansia furcata</name>
    <dbReference type="NCBI Taxonomy" id="417177"/>
    <lineage>
        <taxon>Eukaryota</taxon>
        <taxon>Fungi</taxon>
        <taxon>Fungi incertae sedis</taxon>
        <taxon>Zoopagomycota</taxon>
        <taxon>Kickxellomycotina</taxon>
        <taxon>Kickxellomycetes</taxon>
        <taxon>Kickxellales</taxon>
        <taxon>Kickxellaceae</taxon>
        <taxon>Coemansia</taxon>
    </lineage>
</organism>
<dbReference type="Proteomes" id="UP001140096">
    <property type="component" value="Unassembled WGS sequence"/>
</dbReference>
<accession>A0ACC1LAJ9</accession>